<proteinExistence type="predicted"/>
<reference evidence="2 3" key="1">
    <citation type="journal article" date="2019" name="Emerg. Microbes Infect.">
        <title>Comprehensive subspecies identification of 175 nontuberculous mycobacteria species based on 7547 genomic profiles.</title>
        <authorList>
            <person name="Matsumoto Y."/>
            <person name="Kinjo T."/>
            <person name="Motooka D."/>
            <person name="Nabeya D."/>
            <person name="Jung N."/>
            <person name="Uechi K."/>
            <person name="Horii T."/>
            <person name="Iida T."/>
            <person name="Fujita J."/>
            <person name="Nakamura S."/>
        </authorList>
    </citation>
    <scope>NUCLEOTIDE SEQUENCE [LARGE SCALE GENOMIC DNA]</scope>
    <source>
        <strain evidence="2 3">JCM 12687</strain>
    </source>
</reference>
<evidence type="ECO:0000256" key="1">
    <source>
        <dbReference type="SAM" id="MobiDB-lite"/>
    </source>
</evidence>
<keyword evidence="3" id="KW-1185">Reference proteome</keyword>
<name>A0ABM7KU37_9MYCO</name>
<evidence type="ECO:0008006" key="4">
    <source>
        <dbReference type="Google" id="ProtNLM"/>
    </source>
</evidence>
<organism evidence="2 3">
    <name type="scientific">Mycobacterium branderi</name>
    <dbReference type="NCBI Taxonomy" id="43348"/>
    <lineage>
        <taxon>Bacteria</taxon>
        <taxon>Bacillati</taxon>
        <taxon>Actinomycetota</taxon>
        <taxon>Actinomycetes</taxon>
        <taxon>Mycobacteriales</taxon>
        <taxon>Mycobacteriaceae</taxon>
        <taxon>Mycobacterium</taxon>
    </lineage>
</organism>
<protein>
    <recommendedName>
        <fullName evidence="4">Transposase</fullName>
    </recommendedName>
</protein>
<sequence>MSPRQTHLPTIDEVHTAITAVSDATGRPATAFAVARRLGIANTTFRRNFPDIVAELKQPQRETSPDVDTQPTRFDQLKKENDRLRSELRDWKSNCELAIANIQRLTLENHDLRKEIEALTNTTSIDRRRPSRPPSN</sequence>
<feature type="region of interest" description="Disordered" evidence="1">
    <location>
        <begin position="56"/>
        <end position="80"/>
    </location>
</feature>
<dbReference type="RefSeq" id="WP_083129489.1">
    <property type="nucleotide sequence ID" value="NZ_AP022606.1"/>
</dbReference>
<dbReference type="EMBL" id="AP022606">
    <property type="protein sequence ID" value="BBZ14572.1"/>
    <property type="molecule type" value="Genomic_DNA"/>
</dbReference>
<dbReference type="Proteomes" id="UP000467379">
    <property type="component" value="Chromosome"/>
</dbReference>
<evidence type="ECO:0000313" key="2">
    <source>
        <dbReference type="EMBL" id="BBZ14572.1"/>
    </source>
</evidence>
<accession>A0ABM7KU37</accession>
<evidence type="ECO:0000313" key="3">
    <source>
        <dbReference type="Proteomes" id="UP000467379"/>
    </source>
</evidence>
<gene>
    <name evidence="2" type="ORF">MBRA_47670</name>
</gene>